<dbReference type="PROSITE" id="PS51085">
    <property type="entry name" value="2FE2S_FER_2"/>
    <property type="match status" value="1"/>
</dbReference>
<evidence type="ECO:0008006" key="7">
    <source>
        <dbReference type="Google" id="ProtNLM"/>
    </source>
</evidence>
<keyword evidence="6" id="KW-1185">Reference proteome</keyword>
<dbReference type="OrthoDB" id="341967at2"/>
<evidence type="ECO:0000313" key="5">
    <source>
        <dbReference type="EMBL" id="AOO79502.1"/>
    </source>
</evidence>
<dbReference type="STRING" id="1526658.BHK69_02450"/>
<dbReference type="GO" id="GO:0004016">
    <property type="term" value="F:adenylate cyclase activity"/>
    <property type="evidence" value="ECO:0007669"/>
    <property type="project" value="UniProtKB-ARBA"/>
</dbReference>
<sequence length="667" mass="71871">MSLPQTAGSNRQGAGFGAGMDQVSSWSRDIRFASGMVLLAFATTHFLNHAAGIAGLEAMEAVQNWRYGFWHSWPGTVALYAALIVHPLFALLRVAQRRTFKMPAREILQIGLGVMIPLFLVDHIVGTRVMGTFFNLDESYHAVLRRLWPNLAFSQTILLLLVWTHGIIGLHFSLRSRESYQHWRDPFMLAAILLPILALIGFAVAAREAGHMQLPPETYSDSAVAMFNQNVIWAKTAFYGLVGCFVGFVAIREIRVRTTRHITVRFVGHGVRKLTPGLTVLEMFRRFGIPHAALCGGRARCATCRVLVLDGGDKLPPPGPNEARLLRRISAPDRVRLACQIRPRQDLQVQILLASRLGAATRATEPEATAGKRGLTVIVADLRAFSALSERQLPQELIGLLNRFFDEMAQAIAAHGGRIDAFYGDGFMAVFGLEGTPARAAQAAISAAGDIVRAVEALNREYGAALPLPLRIGIGIHTGQAIVGAVESESLGRREITVGETVMIASQLESATRRVLSDLVVSEETIRVTGRGYRGTTPLKISIKGREKPLTAYGFASAPELAERDGDDQEPAPGIEASPVLLEPVPGLDVEAMEEGIEPEGIEHEPLSGAGSPLEEAAPAPQAAAKRGRRSNASKSNASKSNASKSKAGKSKVGKSAAAADTKKPPV</sequence>
<dbReference type="GO" id="GO:0009190">
    <property type="term" value="P:cyclic nucleotide biosynthetic process"/>
    <property type="evidence" value="ECO:0007669"/>
    <property type="project" value="InterPro"/>
</dbReference>
<dbReference type="InterPro" id="IPR001054">
    <property type="entry name" value="A/G_cyclase"/>
</dbReference>
<dbReference type="AlphaFoldDB" id="A0A1D7TWI8"/>
<dbReference type="InterPro" id="IPR012675">
    <property type="entry name" value="Beta-grasp_dom_sf"/>
</dbReference>
<feature type="transmembrane region" description="Helical" evidence="2">
    <location>
        <begin position="107"/>
        <end position="131"/>
    </location>
</feature>
<evidence type="ECO:0000256" key="1">
    <source>
        <dbReference type="SAM" id="MobiDB-lite"/>
    </source>
</evidence>
<evidence type="ECO:0000313" key="6">
    <source>
        <dbReference type="Proteomes" id="UP000094969"/>
    </source>
</evidence>
<feature type="domain" description="2Fe-2S ferredoxin-type" evidence="4">
    <location>
        <begin position="262"/>
        <end position="355"/>
    </location>
</feature>
<dbReference type="PROSITE" id="PS50125">
    <property type="entry name" value="GUANYLATE_CYCLASE_2"/>
    <property type="match status" value="1"/>
</dbReference>
<feature type="transmembrane region" description="Helical" evidence="2">
    <location>
        <begin position="151"/>
        <end position="174"/>
    </location>
</feature>
<dbReference type="CDD" id="cd00207">
    <property type="entry name" value="fer2"/>
    <property type="match status" value="1"/>
</dbReference>
<feature type="region of interest" description="Disordered" evidence="1">
    <location>
        <begin position="562"/>
        <end position="667"/>
    </location>
</feature>
<evidence type="ECO:0000256" key="2">
    <source>
        <dbReference type="SAM" id="Phobius"/>
    </source>
</evidence>
<keyword evidence="2" id="KW-1133">Transmembrane helix</keyword>
<dbReference type="GO" id="GO:0035556">
    <property type="term" value="P:intracellular signal transduction"/>
    <property type="evidence" value="ECO:0007669"/>
    <property type="project" value="InterPro"/>
</dbReference>
<dbReference type="SMART" id="SM00044">
    <property type="entry name" value="CYCc"/>
    <property type="match status" value="1"/>
</dbReference>
<evidence type="ECO:0000259" key="4">
    <source>
        <dbReference type="PROSITE" id="PS51085"/>
    </source>
</evidence>
<dbReference type="Gene3D" id="3.30.70.1230">
    <property type="entry name" value="Nucleotide cyclase"/>
    <property type="match status" value="1"/>
</dbReference>
<dbReference type="KEGG" id="bvv:BHK69_02450"/>
<proteinExistence type="predicted"/>
<feature type="transmembrane region" description="Helical" evidence="2">
    <location>
        <begin position="186"/>
        <end position="206"/>
    </location>
</feature>
<dbReference type="SUPFAM" id="SSF55073">
    <property type="entry name" value="Nucleotide cyclase"/>
    <property type="match status" value="1"/>
</dbReference>
<feature type="domain" description="Guanylate cyclase" evidence="3">
    <location>
        <begin position="376"/>
        <end position="509"/>
    </location>
</feature>
<dbReference type="SUPFAM" id="SSF54292">
    <property type="entry name" value="2Fe-2S ferredoxin-like"/>
    <property type="match status" value="1"/>
</dbReference>
<keyword evidence="2" id="KW-0812">Transmembrane</keyword>
<dbReference type="PANTHER" id="PTHR43081">
    <property type="entry name" value="ADENYLATE CYCLASE, TERMINAL-DIFFERENTIATION SPECIFIC-RELATED"/>
    <property type="match status" value="1"/>
</dbReference>
<dbReference type="InterPro" id="IPR050697">
    <property type="entry name" value="Adenylyl/Guanylyl_Cyclase_3/4"/>
</dbReference>
<dbReference type="InterPro" id="IPR034804">
    <property type="entry name" value="SQR/QFR_C/D"/>
</dbReference>
<protein>
    <recommendedName>
        <fullName evidence="7">Adenylate cyclase</fullName>
    </recommendedName>
</protein>
<dbReference type="Pfam" id="PF00211">
    <property type="entry name" value="Guanylate_cyc"/>
    <property type="match status" value="1"/>
</dbReference>
<accession>A0A1D7TWI8</accession>
<dbReference type="InterPro" id="IPR001041">
    <property type="entry name" value="2Fe-2S_ferredoxin-type"/>
</dbReference>
<dbReference type="Pfam" id="PF00111">
    <property type="entry name" value="Fer2"/>
    <property type="match status" value="1"/>
</dbReference>
<feature type="transmembrane region" description="Helical" evidence="2">
    <location>
        <begin position="36"/>
        <end position="56"/>
    </location>
</feature>
<feature type="transmembrane region" description="Helical" evidence="2">
    <location>
        <begin position="76"/>
        <end position="95"/>
    </location>
</feature>
<keyword evidence="2" id="KW-0472">Membrane</keyword>
<gene>
    <name evidence="5" type="ORF">BHK69_02450</name>
</gene>
<dbReference type="GO" id="GO:0016020">
    <property type="term" value="C:membrane"/>
    <property type="evidence" value="ECO:0007669"/>
    <property type="project" value="InterPro"/>
</dbReference>
<dbReference type="Proteomes" id="UP000094969">
    <property type="component" value="Chromosome"/>
</dbReference>
<feature type="compositionally biased region" description="Acidic residues" evidence="1">
    <location>
        <begin position="591"/>
        <end position="600"/>
    </location>
</feature>
<dbReference type="InterPro" id="IPR036010">
    <property type="entry name" value="2Fe-2S_ferredoxin-like_sf"/>
</dbReference>
<reference evidence="5 6" key="1">
    <citation type="journal article" date="2015" name="Antonie Van Leeuwenhoek">
        <title>Bosea vaviloviae sp. nov., a new species of slow-growing rhizobia isolated from nodules of the relict species Vavilovia formosa (Stev.) Fed.</title>
        <authorList>
            <person name="Safronova V.I."/>
            <person name="Kuznetsova I.G."/>
            <person name="Sazanova A.L."/>
            <person name="Kimeklis A.K."/>
            <person name="Belimov A.A."/>
            <person name="Andronov E.E."/>
            <person name="Pinaev A.G."/>
            <person name="Chizhevskaya E.P."/>
            <person name="Pukhaev A.R."/>
            <person name="Popov K.P."/>
            <person name="Willems A."/>
            <person name="Tikhonovich I.A."/>
        </authorList>
    </citation>
    <scope>NUCLEOTIDE SEQUENCE [LARGE SCALE GENOMIC DNA]</scope>
    <source>
        <strain evidence="5 6">Vaf18</strain>
    </source>
</reference>
<dbReference type="Gene3D" id="3.10.20.30">
    <property type="match status" value="1"/>
</dbReference>
<dbReference type="RefSeq" id="WP_069688725.1">
    <property type="nucleotide sequence ID" value="NZ_CP017147.1"/>
</dbReference>
<dbReference type="GO" id="GO:0051536">
    <property type="term" value="F:iron-sulfur cluster binding"/>
    <property type="evidence" value="ECO:0007669"/>
    <property type="project" value="InterPro"/>
</dbReference>
<dbReference type="EMBL" id="CP017147">
    <property type="protein sequence ID" value="AOO79502.1"/>
    <property type="molecule type" value="Genomic_DNA"/>
</dbReference>
<name>A0A1D7TWI8_9HYPH</name>
<dbReference type="InterPro" id="IPR029787">
    <property type="entry name" value="Nucleotide_cyclase"/>
</dbReference>
<feature type="compositionally biased region" description="Low complexity" evidence="1">
    <location>
        <begin position="633"/>
        <end position="646"/>
    </location>
</feature>
<feature type="transmembrane region" description="Helical" evidence="2">
    <location>
        <begin position="232"/>
        <end position="251"/>
    </location>
</feature>
<dbReference type="SUPFAM" id="SSF81343">
    <property type="entry name" value="Fumarate reductase respiratory complex transmembrane subunits"/>
    <property type="match status" value="1"/>
</dbReference>
<dbReference type="CDD" id="cd07302">
    <property type="entry name" value="CHD"/>
    <property type="match status" value="1"/>
</dbReference>
<evidence type="ECO:0000259" key="3">
    <source>
        <dbReference type="PROSITE" id="PS50125"/>
    </source>
</evidence>
<dbReference type="PANTHER" id="PTHR43081:SF1">
    <property type="entry name" value="ADENYLATE CYCLASE, TERMINAL-DIFFERENTIATION SPECIFIC"/>
    <property type="match status" value="1"/>
</dbReference>
<organism evidence="5 6">
    <name type="scientific">Bosea vaviloviae</name>
    <dbReference type="NCBI Taxonomy" id="1526658"/>
    <lineage>
        <taxon>Bacteria</taxon>
        <taxon>Pseudomonadati</taxon>
        <taxon>Pseudomonadota</taxon>
        <taxon>Alphaproteobacteria</taxon>
        <taxon>Hyphomicrobiales</taxon>
        <taxon>Boseaceae</taxon>
        <taxon>Bosea</taxon>
    </lineage>
</organism>